<dbReference type="FunFam" id="3.90.550.10:FF:000046">
    <property type="entry name" value="Mannose-1-phosphate guanylyltransferase (GDP)"/>
    <property type="match status" value="1"/>
</dbReference>
<dbReference type="NCBIfam" id="TIGR01479">
    <property type="entry name" value="GMP_PMI"/>
    <property type="match status" value="1"/>
</dbReference>
<dbReference type="Proteomes" id="UP000515317">
    <property type="component" value="Chromosome"/>
</dbReference>
<evidence type="ECO:0000259" key="10">
    <source>
        <dbReference type="Pfam" id="PF01050"/>
    </source>
</evidence>
<evidence type="ECO:0000256" key="2">
    <source>
        <dbReference type="ARBA" id="ARBA00012387"/>
    </source>
</evidence>
<dbReference type="GO" id="GO:0016853">
    <property type="term" value="F:isomerase activity"/>
    <property type="evidence" value="ECO:0007669"/>
    <property type="project" value="UniProtKB-KW"/>
</dbReference>
<dbReference type="InterPro" id="IPR006375">
    <property type="entry name" value="Man1P_GuaTrfase/Man6P_Isoase"/>
</dbReference>
<dbReference type="GO" id="GO:0000271">
    <property type="term" value="P:polysaccharide biosynthetic process"/>
    <property type="evidence" value="ECO:0007669"/>
    <property type="project" value="InterPro"/>
</dbReference>
<dbReference type="PANTHER" id="PTHR46390:SF1">
    <property type="entry name" value="MANNOSE-1-PHOSPHATE GUANYLYLTRANSFERASE"/>
    <property type="match status" value="1"/>
</dbReference>
<keyword evidence="6" id="KW-0342">GTP-binding</keyword>
<dbReference type="Pfam" id="PF00483">
    <property type="entry name" value="NTP_transferase"/>
    <property type="match status" value="1"/>
</dbReference>
<dbReference type="InterPro" id="IPR005835">
    <property type="entry name" value="NTP_transferase_dom"/>
</dbReference>
<dbReference type="SUPFAM" id="SSF51182">
    <property type="entry name" value="RmlC-like cupins"/>
    <property type="match status" value="1"/>
</dbReference>
<protein>
    <recommendedName>
        <fullName evidence="2">mannose-1-phosphate guanylyltransferase</fullName>
        <ecNumber evidence="2">2.7.7.13</ecNumber>
    </recommendedName>
</protein>
<gene>
    <name evidence="12" type="primary">manC</name>
    <name evidence="12" type="ORF">IZ6_26750</name>
</gene>
<dbReference type="Pfam" id="PF22640">
    <property type="entry name" value="ManC_GMP_beta-helix"/>
    <property type="match status" value="1"/>
</dbReference>
<dbReference type="PANTHER" id="PTHR46390">
    <property type="entry name" value="MANNOSE-1-PHOSPHATE GUANYLYLTRANSFERASE"/>
    <property type="match status" value="1"/>
</dbReference>
<dbReference type="InterPro" id="IPR014710">
    <property type="entry name" value="RmlC-like_jellyroll"/>
</dbReference>
<evidence type="ECO:0000259" key="11">
    <source>
        <dbReference type="Pfam" id="PF22640"/>
    </source>
</evidence>
<feature type="domain" description="Mannose-6-phosphate isomerase type II C-terminal" evidence="10">
    <location>
        <begin position="358"/>
        <end position="467"/>
    </location>
</feature>
<keyword evidence="3 12" id="KW-0808">Transferase</keyword>
<evidence type="ECO:0000256" key="8">
    <source>
        <dbReference type="RuleBase" id="RU004190"/>
    </source>
</evidence>
<dbReference type="GO" id="GO:0004475">
    <property type="term" value="F:mannose-1-phosphate guanylyltransferase (GTP) activity"/>
    <property type="evidence" value="ECO:0007669"/>
    <property type="project" value="UniProtKB-EC"/>
</dbReference>
<dbReference type="EMBL" id="AP023361">
    <property type="protein sequence ID" value="BCJ91940.1"/>
    <property type="molecule type" value="Genomic_DNA"/>
</dbReference>
<dbReference type="Gene3D" id="3.90.550.10">
    <property type="entry name" value="Spore Coat Polysaccharide Biosynthesis Protein SpsA, Chain A"/>
    <property type="match status" value="1"/>
</dbReference>
<keyword evidence="13" id="KW-1185">Reference proteome</keyword>
<evidence type="ECO:0000256" key="3">
    <source>
        <dbReference type="ARBA" id="ARBA00022679"/>
    </source>
</evidence>
<feature type="domain" description="Nucleotidyl transferase" evidence="9">
    <location>
        <begin position="7"/>
        <end position="288"/>
    </location>
</feature>
<feature type="domain" description="MannoseP isomerase/GMP-like beta-helix" evidence="11">
    <location>
        <begin position="302"/>
        <end position="348"/>
    </location>
</feature>
<comment type="catalytic activity">
    <reaction evidence="7">
        <text>alpha-D-mannose 1-phosphate + GTP + H(+) = GDP-alpha-D-mannose + diphosphate</text>
        <dbReference type="Rhea" id="RHEA:15229"/>
        <dbReference type="ChEBI" id="CHEBI:15378"/>
        <dbReference type="ChEBI" id="CHEBI:33019"/>
        <dbReference type="ChEBI" id="CHEBI:37565"/>
        <dbReference type="ChEBI" id="CHEBI:57527"/>
        <dbReference type="ChEBI" id="CHEBI:58409"/>
        <dbReference type="EC" id="2.7.7.13"/>
    </reaction>
</comment>
<dbReference type="InterPro" id="IPR054566">
    <property type="entry name" value="ManC/GMP-like_b-helix"/>
</dbReference>
<sequence>MVGLIVPLILSGGAGTRLWPASRETRPKQFLSLFGPRSTFQETVRRVGPSDIFTAPVIMTNRDHRFLVSEQLREIGVAGEIILEPLRRDSGPAIAAGASFAASKYGPDAIVLVLAADHVVRKPNVFVDACRQAAALAQAGRIVTFGIPPDHASTAYGYIKPGIAVDGSSAHRIAAFVEKPDAETAQTYIAEGYLWNSGNFMFRADMLLQEYARFDAASVEAAKEAVAKSTPDLNFKILDQTAFSRAKAISIDYAVMEKTEEGAVLKVDMGWSDVGGWEAVWALSDKDESGNVLLGPTKAASSKNNLIMSDKVMTAAIGVSDLAIITTEDAVLVGRKSDSAALKAMVGEIRQSRPNLTESGARVYRPWGSYQSLDSGERYQVKRIVVTPGGQLSLQKHFHRSEHWIVVKGTAKVQIADQQRMVHENESVYIPIGSLHRLENPGKIDLELIEVQTGSYLGEDDIVRLEDVYNRAD</sequence>
<evidence type="ECO:0000313" key="12">
    <source>
        <dbReference type="EMBL" id="BCJ91940.1"/>
    </source>
</evidence>
<evidence type="ECO:0000256" key="5">
    <source>
        <dbReference type="ARBA" id="ARBA00022741"/>
    </source>
</evidence>
<dbReference type="InterPro" id="IPR051161">
    <property type="entry name" value="Mannose-6P_isomerase_type2"/>
</dbReference>
<evidence type="ECO:0000256" key="1">
    <source>
        <dbReference type="ARBA" id="ARBA00006115"/>
    </source>
</evidence>
<dbReference type="InterPro" id="IPR011051">
    <property type="entry name" value="RmlC_Cupin_sf"/>
</dbReference>
<dbReference type="AlphaFoldDB" id="A0A6S6QY10"/>
<evidence type="ECO:0000256" key="6">
    <source>
        <dbReference type="ARBA" id="ARBA00023134"/>
    </source>
</evidence>
<evidence type="ECO:0000256" key="7">
    <source>
        <dbReference type="ARBA" id="ARBA00047343"/>
    </source>
</evidence>
<dbReference type="CDD" id="cd02213">
    <property type="entry name" value="cupin_PMI_typeII_C"/>
    <property type="match status" value="1"/>
</dbReference>
<dbReference type="GO" id="GO:0009298">
    <property type="term" value="P:GDP-mannose biosynthetic process"/>
    <property type="evidence" value="ECO:0007669"/>
    <property type="project" value="TreeGrafter"/>
</dbReference>
<name>A0A6S6QY10_9HYPH</name>
<dbReference type="GO" id="GO:0005525">
    <property type="term" value="F:GTP binding"/>
    <property type="evidence" value="ECO:0007669"/>
    <property type="project" value="UniProtKB-KW"/>
</dbReference>
<reference evidence="12 13" key="1">
    <citation type="submission" date="2020-08" db="EMBL/GenBank/DDBJ databases">
        <title>Genome sequence of Rhizobiales bacterium strain IZ6.</title>
        <authorList>
            <person name="Nakai R."/>
            <person name="Naganuma T."/>
        </authorList>
    </citation>
    <scope>NUCLEOTIDE SEQUENCE [LARGE SCALE GENOMIC DNA]</scope>
    <source>
        <strain evidence="12 13">IZ6</strain>
    </source>
</reference>
<accession>A0A6S6QY10</accession>
<dbReference type="EC" id="2.7.7.13" evidence="2"/>
<dbReference type="InterPro" id="IPR001538">
    <property type="entry name" value="Man6P_isomerase-2_C"/>
</dbReference>
<keyword evidence="12" id="KW-0413">Isomerase</keyword>
<proteinExistence type="inferred from homology"/>
<dbReference type="SUPFAM" id="SSF53448">
    <property type="entry name" value="Nucleotide-diphospho-sugar transferases"/>
    <property type="match status" value="1"/>
</dbReference>
<dbReference type="FunFam" id="2.60.120.10:FF:000032">
    <property type="entry name" value="Mannose-1-phosphate guanylyltransferase/mannose-6-phosphate isomerase"/>
    <property type="match status" value="1"/>
</dbReference>
<evidence type="ECO:0000313" key="13">
    <source>
        <dbReference type="Proteomes" id="UP000515317"/>
    </source>
</evidence>
<keyword evidence="4 12" id="KW-0548">Nucleotidyltransferase</keyword>
<dbReference type="InterPro" id="IPR029044">
    <property type="entry name" value="Nucleotide-diphossugar_trans"/>
</dbReference>
<dbReference type="Pfam" id="PF01050">
    <property type="entry name" value="MannoseP_isomer"/>
    <property type="match status" value="1"/>
</dbReference>
<dbReference type="KEGG" id="tso:IZ6_26750"/>
<evidence type="ECO:0000256" key="4">
    <source>
        <dbReference type="ARBA" id="ARBA00022695"/>
    </source>
</evidence>
<organism evidence="12 13">
    <name type="scientific">Terrihabitans soli</name>
    <dbReference type="NCBI Taxonomy" id="708113"/>
    <lineage>
        <taxon>Bacteria</taxon>
        <taxon>Pseudomonadati</taxon>
        <taxon>Pseudomonadota</taxon>
        <taxon>Alphaproteobacteria</taxon>
        <taxon>Hyphomicrobiales</taxon>
        <taxon>Terrihabitans</taxon>
    </lineage>
</organism>
<dbReference type="CDD" id="cd02509">
    <property type="entry name" value="GDP-M1P_Guanylyltransferase"/>
    <property type="match status" value="1"/>
</dbReference>
<keyword evidence="5" id="KW-0547">Nucleotide-binding</keyword>
<comment type="similarity">
    <text evidence="1 8">Belongs to the mannose-6-phosphate isomerase type 2 family.</text>
</comment>
<evidence type="ECO:0000259" key="9">
    <source>
        <dbReference type="Pfam" id="PF00483"/>
    </source>
</evidence>
<dbReference type="RefSeq" id="WP_222875554.1">
    <property type="nucleotide sequence ID" value="NZ_AP023361.1"/>
</dbReference>
<dbReference type="Gene3D" id="2.60.120.10">
    <property type="entry name" value="Jelly Rolls"/>
    <property type="match status" value="1"/>
</dbReference>
<dbReference type="InterPro" id="IPR049577">
    <property type="entry name" value="GMPP_N"/>
</dbReference>